<keyword evidence="4 8" id="KW-0732">Signal</keyword>
<evidence type="ECO:0000256" key="2">
    <source>
        <dbReference type="ARBA" id="ARBA00009194"/>
    </source>
</evidence>
<evidence type="ECO:0000256" key="8">
    <source>
        <dbReference type="SAM" id="SignalP"/>
    </source>
</evidence>
<dbReference type="InterPro" id="IPR029046">
    <property type="entry name" value="LolA/LolB/LppX"/>
</dbReference>
<evidence type="ECO:0000256" key="4">
    <source>
        <dbReference type="ARBA" id="ARBA00022729"/>
    </source>
</evidence>
<keyword evidence="6" id="KW-0564">Palmitate</keyword>
<comment type="similarity">
    <text evidence="2">Belongs to the LppX/LprAFG lipoprotein family.</text>
</comment>
<dbReference type="Pfam" id="PF07161">
    <property type="entry name" value="LppX_LprAFG"/>
    <property type="match status" value="1"/>
</dbReference>
<dbReference type="EMBL" id="PDCN02000016">
    <property type="protein sequence ID" value="PIB74587.1"/>
    <property type="molecule type" value="Genomic_DNA"/>
</dbReference>
<dbReference type="CDD" id="cd16334">
    <property type="entry name" value="LppX-like"/>
    <property type="match status" value="1"/>
</dbReference>
<organism evidence="9 10">
    <name type="scientific">Mycolicibacterium brumae</name>
    <dbReference type="NCBI Taxonomy" id="85968"/>
    <lineage>
        <taxon>Bacteria</taxon>
        <taxon>Bacillati</taxon>
        <taxon>Actinomycetota</taxon>
        <taxon>Actinomycetes</taxon>
        <taxon>Mycobacteriales</taxon>
        <taxon>Mycobacteriaceae</taxon>
        <taxon>Mycolicibacterium</taxon>
    </lineage>
</organism>
<evidence type="ECO:0000256" key="7">
    <source>
        <dbReference type="ARBA" id="ARBA00023288"/>
    </source>
</evidence>
<keyword evidence="7 9" id="KW-0449">Lipoprotein</keyword>
<accession>A0A2G5P8K2</accession>
<gene>
    <name evidence="9" type="ORF">CQY22_012700</name>
</gene>
<evidence type="ECO:0000256" key="1">
    <source>
        <dbReference type="ARBA" id="ARBA00004196"/>
    </source>
</evidence>
<evidence type="ECO:0000256" key="5">
    <source>
        <dbReference type="ARBA" id="ARBA00023136"/>
    </source>
</evidence>
<comment type="caution">
    <text evidence="9">The sequence shown here is derived from an EMBL/GenBank/DDBJ whole genome shotgun (WGS) entry which is preliminary data.</text>
</comment>
<dbReference type="Proteomes" id="UP000230551">
    <property type="component" value="Unassembled WGS sequence"/>
</dbReference>
<dbReference type="PROSITE" id="PS51257">
    <property type="entry name" value="PROKAR_LIPOPROTEIN"/>
    <property type="match status" value="1"/>
</dbReference>
<keyword evidence="10" id="KW-1185">Reference proteome</keyword>
<dbReference type="RefSeq" id="WP_090586298.1">
    <property type="nucleotide sequence ID" value="NZ_CP104302.1"/>
</dbReference>
<reference evidence="9 10" key="1">
    <citation type="journal article" date="2017" name="Infect. Genet. Evol.">
        <title>The new phylogeny of the genus Mycobacterium: The old and the news.</title>
        <authorList>
            <person name="Tortoli E."/>
            <person name="Fedrizzi T."/>
            <person name="Meehan C.J."/>
            <person name="Trovato A."/>
            <person name="Grottola A."/>
            <person name="Giacobazzi E."/>
            <person name="Serpini G.F."/>
            <person name="Tagliazucchi S."/>
            <person name="Fabio A."/>
            <person name="Bettua C."/>
            <person name="Bertorelli R."/>
            <person name="Frascaro F."/>
            <person name="De Sanctis V."/>
            <person name="Pecorari M."/>
            <person name="Jousson O."/>
            <person name="Segata N."/>
            <person name="Cirillo D.M."/>
        </authorList>
    </citation>
    <scope>NUCLEOTIDE SEQUENCE [LARGE SCALE GENOMIC DNA]</scope>
    <source>
        <strain evidence="9 10">CIP1034565</strain>
    </source>
</reference>
<sequence>MKVGLRIAAAALVGGFALSACTGGSSTGSGEDPAATVKASAEAMGEVTGAHVLLTSDGQVPNLKAKRLEGDLSTKPAPAATGTVTLDMGSLGEATSKFVYVDGSLYSDVAEPGTFVNYGDGNSIYSVALVLDPERGLANLLKNFQDPKEQGSEAVDGVEATKISGTASSNDVMVMAGSRMGPQDEIQLPTTLWIAQDGSNHLLKAEMEPVQDATVTLELSEFGKQVTAEKPV</sequence>
<feature type="signal peptide" evidence="8">
    <location>
        <begin position="1"/>
        <end position="22"/>
    </location>
</feature>
<evidence type="ECO:0000256" key="6">
    <source>
        <dbReference type="ARBA" id="ARBA00023139"/>
    </source>
</evidence>
<dbReference type="OrthoDB" id="4711443at2"/>
<evidence type="ECO:0000313" key="9">
    <source>
        <dbReference type="EMBL" id="PIB74587.1"/>
    </source>
</evidence>
<dbReference type="GO" id="GO:0030313">
    <property type="term" value="C:cell envelope"/>
    <property type="evidence" value="ECO:0007669"/>
    <property type="project" value="UniProtKB-SubCell"/>
</dbReference>
<keyword evidence="5" id="KW-0472">Membrane</keyword>
<dbReference type="AlphaFoldDB" id="A0A2G5P8K2"/>
<feature type="chain" id="PRO_5039705171" evidence="8">
    <location>
        <begin position="23"/>
        <end position="232"/>
    </location>
</feature>
<evidence type="ECO:0000256" key="3">
    <source>
        <dbReference type="ARBA" id="ARBA00022475"/>
    </source>
</evidence>
<dbReference type="InterPro" id="IPR009830">
    <property type="entry name" value="LppX/LprAFG"/>
</dbReference>
<dbReference type="STRING" id="85968.GCA_900073015_00738"/>
<dbReference type="Gene3D" id="2.50.20.20">
    <property type="match status" value="1"/>
</dbReference>
<evidence type="ECO:0000313" key="10">
    <source>
        <dbReference type="Proteomes" id="UP000230551"/>
    </source>
</evidence>
<proteinExistence type="inferred from homology"/>
<name>A0A2G5P8K2_9MYCO</name>
<protein>
    <submittedName>
        <fullName evidence="9">LppX_LprAFG lipoprotein</fullName>
    </submittedName>
</protein>
<keyword evidence="3" id="KW-1003">Cell membrane</keyword>
<dbReference type="SUPFAM" id="SSF89392">
    <property type="entry name" value="Prokaryotic lipoproteins and lipoprotein localization factors"/>
    <property type="match status" value="1"/>
</dbReference>
<comment type="subcellular location">
    <subcellularLocation>
        <location evidence="1">Cell envelope</location>
    </subcellularLocation>
</comment>